<sequence>MKKYLTMTGELILLLGTFLMVATIHNDYIVPNSGAYGNFMFNNLPIWISVMFAVTSVLVLVIFQIRRLVLKDRYESIAAMSRFTRLRKEDVLLTSLMGIFTGLLFICMIKVSFIANHFPDFNEYIDMFMRSQSFIMIIIGLCIIGPLFEEIFFRGILFNLMLKKMPFIAALLLQAVIYGYCQPNPSIQVIAVFLAIIYGILYYRLQSIWSTIITAAVMNTIIFVSKKTGLLDALSSIPDHVLLLITGICLLFIIVLLKAVWHEDTKINNLKMIGNLFLWTSVYSLVYYPFIFGVWNNGVMRISAINQWLGHNNIFGFLPYDILALVVYYFVMKKVHKQNLIKVSNFTRISVKNGVLIAIMGTMMGVWVQCLFLFPYFSQNFPQFEQLTVYLTTAILPVYIAFLVYHSIYKEIFFRALVYNVLRSALPMWISVLMTGIIYGGLFFNWDPLLTVYACLGALIFSLLFEWYKSIWAPIINEFFVFAAYYVVRKLELAYGRGIVWTFTICTIGVLCFMIYLWKNRDTERKQPVAVEQVKVSA</sequence>
<accession>A0ABR8MT43</accession>
<dbReference type="EMBL" id="JACXZA010000002">
    <property type="protein sequence ID" value="MBD3919134.1"/>
    <property type="molecule type" value="Genomic_DNA"/>
</dbReference>
<feature type="transmembrane region" description="Helical" evidence="1">
    <location>
        <begin position="91"/>
        <end position="114"/>
    </location>
</feature>
<evidence type="ECO:0000313" key="4">
    <source>
        <dbReference type="Proteomes" id="UP000609346"/>
    </source>
</evidence>
<feature type="transmembrane region" description="Helical" evidence="1">
    <location>
        <begin position="421"/>
        <end position="442"/>
    </location>
</feature>
<keyword evidence="4" id="KW-1185">Reference proteome</keyword>
<feature type="transmembrane region" description="Helical" evidence="1">
    <location>
        <begin position="494"/>
        <end position="518"/>
    </location>
</feature>
<feature type="transmembrane region" description="Helical" evidence="1">
    <location>
        <begin position="314"/>
        <end position="332"/>
    </location>
</feature>
<feature type="transmembrane region" description="Helical" evidence="1">
    <location>
        <begin position="46"/>
        <end position="70"/>
    </location>
</feature>
<dbReference type="InterPro" id="IPR052710">
    <property type="entry name" value="CAAX_protease"/>
</dbReference>
<evidence type="ECO:0000313" key="3">
    <source>
        <dbReference type="EMBL" id="MBD3919134.1"/>
    </source>
</evidence>
<keyword evidence="1" id="KW-0812">Transmembrane</keyword>
<feature type="domain" description="CAAX prenyl protease 2/Lysostaphin resistance protein A-like" evidence="2">
    <location>
        <begin position="133"/>
        <end position="220"/>
    </location>
</feature>
<feature type="transmembrane region" description="Helical" evidence="1">
    <location>
        <begin position="389"/>
        <end position="409"/>
    </location>
</feature>
<keyword evidence="3" id="KW-0378">Hydrolase</keyword>
<feature type="transmembrane region" description="Helical" evidence="1">
    <location>
        <begin position="471"/>
        <end position="488"/>
    </location>
</feature>
<feature type="transmembrane region" description="Helical" evidence="1">
    <location>
        <begin position="208"/>
        <end position="225"/>
    </location>
</feature>
<dbReference type="RefSeq" id="WP_191203403.1">
    <property type="nucleotide sequence ID" value="NZ_JACXZA010000002.1"/>
</dbReference>
<evidence type="ECO:0000259" key="2">
    <source>
        <dbReference type="Pfam" id="PF02517"/>
    </source>
</evidence>
<keyword evidence="1" id="KW-1133">Transmembrane helix</keyword>
<keyword evidence="3" id="KW-0645">Protease</keyword>
<gene>
    <name evidence="3" type="ORF">H8B09_10240</name>
</gene>
<dbReference type="Pfam" id="PF02517">
    <property type="entry name" value="Rce1-like"/>
    <property type="match status" value="2"/>
</dbReference>
<feature type="transmembrane region" description="Helical" evidence="1">
    <location>
        <begin position="448"/>
        <end position="464"/>
    </location>
</feature>
<evidence type="ECO:0000256" key="1">
    <source>
        <dbReference type="SAM" id="Phobius"/>
    </source>
</evidence>
<feature type="transmembrane region" description="Helical" evidence="1">
    <location>
        <begin position="353"/>
        <end position="377"/>
    </location>
</feature>
<feature type="transmembrane region" description="Helical" evidence="1">
    <location>
        <begin position="165"/>
        <end position="180"/>
    </location>
</feature>
<feature type="transmembrane region" description="Helical" evidence="1">
    <location>
        <begin position="186"/>
        <end position="203"/>
    </location>
</feature>
<dbReference type="InterPro" id="IPR003675">
    <property type="entry name" value="Rce1/LyrA-like_dom"/>
</dbReference>
<dbReference type="Proteomes" id="UP000609346">
    <property type="component" value="Unassembled WGS sequence"/>
</dbReference>
<organism evidence="3 4">
    <name type="scientific">Paenibacillus terricola</name>
    <dbReference type="NCBI Taxonomy" id="2763503"/>
    <lineage>
        <taxon>Bacteria</taxon>
        <taxon>Bacillati</taxon>
        <taxon>Bacillota</taxon>
        <taxon>Bacilli</taxon>
        <taxon>Bacillales</taxon>
        <taxon>Paenibacillaceae</taxon>
        <taxon>Paenibacillus</taxon>
    </lineage>
</organism>
<dbReference type="PANTHER" id="PTHR36435">
    <property type="entry name" value="SLR1288 PROTEIN"/>
    <property type="match status" value="1"/>
</dbReference>
<reference evidence="3 4" key="1">
    <citation type="submission" date="2020-09" db="EMBL/GenBank/DDBJ databases">
        <title>Paenibacillus sp. strain PR3 16S rRNA gene Genome sequencing and assembly.</title>
        <authorList>
            <person name="Kim J."/>
        </authorList>
    </citation>
    <scope>NUCLEOTIDE SEQUENCE [LARGE SCALE GENOMIC DNA]</scope>
    <source>
        <strain evidence="3 4">PR3</strain>
    </source>
</reference>
<proteinExistence type="predicted"/>
<keyword evidence="1" id="KW-0472">Membrane</keyword>
<feature type="transmembrane region" description="Helical" evidence="1">
    <location>
        <begin position="273"/>
        <end position="294"/>
    </location>
</feature>
<dbReference type="PANTHER" id="PTHR36435:SF1">
    <property type="entry name" value="CAAX AMINO TERMINAL PROTEASE FAMILY PROTEIN"/>
    <property type="match status" value="1"/>
</dbReference>
<protein>
    <submittedName>
        <fullName evidence="3">CPBP family intramembrane metalloprotease</fullName>
    </submittedName>
</protein>
<name>A0ABR8MT43_9BACL</name>
<feature type="domain" description="CAAX prenyl protease 2/Lysostaphin resistance protein A-like" evidence="2">
    <location>
        <begin position="395"/>
        <end position="477"/>
    </location>
</feature>
<dbReference type="GO" id="GO:0008237">
    <property type="term" value="F:metallopeptidase activity"/>
    <property type="evidence" value="ECO:0007669"/>
    <property type="project" value="UniProtKB-KW"/>
</dbReference>
<feature type="transmembrane region" description="Helical" evidence="1">
    <location>
        <begin position="134"/>
        <end position="153"/>
    </location>
</feature>
<comment type="caution">
    <text evidence="3">The sequence shown here is derived from an EMBL/GenBank/DDBJ whole genome shotgun (WGS) entry which is preliminary data.</text>
</comment>
<feature type="transmembrane region" description="Helical" evidence="1">
    <location>
        <begin position="240"/>
        <end position="261"/>
    </location>
</feature>
<keyword evidence="3" id="KW-0482">Metalloprotease</keyword>